<evidence type="ECO:0000313" key="3">
    <source>
        <dbReference type="EMBL" id="ACH88364.1"/>
    </source>
</evidence>
<sequence>MNSLAPGTWISACQARPEATLRLICFPYAGANASVFRPWASHFPESIELHAVRLARRTAKTEPRVDDRLSAVVQELSHAIQHDIPGPFAFFGHSLGALLAFEIARDMNHRHIPGPLCLFLSGRRAPQLPPDSSPIHDLPTNAFLRELKDLNGTPPEILENAELMEVFLPILRSEIRLAETHVHRSSAPLTCPITVFGGKQDDAISRNALVAWRENTRGAFALRMFPGDHFFIHSSESEVAQAIQTDLAYLGRDL</sequence>
<proteinExistence type="inferred from homology"/>
<accession>D2CZD7</accession>
<dbReference type="InterPro" id="IPR029058">
    <property type="entry name" value="AB_hydrolase_fold"/>
</dbReference>
<dbReference type="Gene3D" id="3.40.50.1820">
    <property type="entry name" value="alpha/beta hydrolase"/>
    <property type="match status" value="1"/>
</dbReference>
<dbReference type="InterPro" id="IPR001031">
    <property type="entry name" value="Thioesterase"/>
</dbReference>
<keyword evidence="3" id="KW-0150">Chloroplast</keyword>
<feature type="domain" description="Thioesterase" evidence="2">
    <location>
        <begin position="22"/>
        <end position="245"/>
    </location>
</feature>
<dbReference type="PANTHER" id="PTHR11487">
    <property type="entry name" value="THIOESTERASE"/>
    <property type="match status" value="1"/>
</dbReference>
<dbReference type="Pfam" id="PF00975">
    <property type="entry name" value="Thioesterase"/>
    <property type="match status" value="1"/>
</dbReference>
<evidence type="ECO:0000259" key="2">
    <source>
        <dbReference type="Pfam" id="PF00975"/>
    </source>
</evidence>
<keyword evidence="3" id="KW-0934">Plastid</keyword>
<dbReference type="EMBL" id="FJ172507">
    <property type="protein sequence ID" value="ACH88364.1"/>
    <property type="molecule type" value="Genomic_DNA"/>
</dbReference>
<evidence type="ECO:0000256" key="1">
    <source>
        <dbReference type="ARBA" id="ARBA00007169"/>
    </source>
</evidence>
<organism evidence="3">
    <name type="scientific">Karenia brevis</name>
    <name type="common">Red tide dinoflagellate</name>
    <name type="synonym">Gymnodinium breve</name>
    <dbReference type="NCBI Taxonomy" id="156230"/>
    <lineage>
        <taxon>Eukaryota</taxon>
        <taxon>Sar</taxon>
        <taxon>Alveolata</taxon>
        <taxon>Dinophyceae</taxon>
        <taxon>Gymnodiniales</taxon>
        <taxon>Kareniaceae</taxon>
        <taxon>Karenia</taxon>
    </lineage>
</organism>
<dbReference type="SUPFAM" id="SSF53474">
    <property type="entry name" value="alpha/beta-Hydrolases"/>
    <property type="match status" value="1"/>
</dbReference>
<comment type="similarity">
    <text evidence="1">Belongs to the thioesterase family.</text>
</comment>
<dbReference type="AlphaFoldDB" id="D2CZD7"/>
<reference evidence="3" key="1">
    <citation type="journal article" date="2009" name="Mar. Biotechnol.">
        <title>Characterization and Localization of a Hybrid Non-ribosomal Peptide Synthetase and Polyketide Synthase Gene from the Toxic Dinoflagellate Karenia brevis.</title>
        <authorList>
            <person name="Lopez-Legentil S."/>
            <person name="Song B."/>
            <person name="Deture M."/>
            <person name="Baden D.G."/>
        </authorList>
    </citation>
    <scope>NUCLEOTIDE SEQUENCE</scope>
    <source>
        <strain evidence="3">Wilson</strain>
    </source>
</reference>
<dbReference type="PANTHER" id="PTHR11487:SF0">
    <property type="entry name" value="S-ACYL FATTY ACID SYNTHASE THIOESTERASE, MEDIUM CHAIN"/>
    <property type="match status" value="1"/>
</dbReference>
<name>D2CZD7_KARBR</name>
<dbReference type="InterPro" id="IPR012223">
    <property type="entry name" value="TEII"/>
</dbReference>
<geneLocation type="chloroplast" evidence="3"/>
<protein>
    <submittedName>
        <fullName evidence="3">Predicted thioesterase</fullName>
    </submittedName>
</protein>
<dbReference type="GO" id="GO:0008610">
    <property type="term" value="P:lipid biosynthetic process"/>
    <property type="evidence" value="ECO:0007669"/>
    <property type="project" value="TreeGrafter"/>
</dbReference>